<proteinExistence type="predicted"/>
<feature type="region of interest" description="Disordered" evidence="10">
    <location>
        <begin position="159"/>
        <end position="194"/>
    </location>
</feature>
<name>A0A6L2PZV1_COPFO</name>
<keyword evidence="4" id="KW-0963">Cytoplasm</keyword>
<comment type="subcellular location">
    <subcellularLocation>
        <location evidence="2">Cytoplasm</location>
        <location evidence="2">Cytosol</location>
    </subcellularLocation>
    <subcellularLocation>
        <location evidence="1">Nucleus</location>
    </subcellularLocation>
</comment>
<dbReference type="SUPFAM" id="SSF53254">
    <property type="entry name" value="Phosphoglycerate mutase-like"/>
    <property type="match status" value="1"/>
</dbReference>
<dbReference type="InterPro" id="IPR029033">
    <property type="entry name" value="His_PPase_superfam"/>
</dbReference>
<dbReference type="InParanoid" id="A0A6L2PZV1"/>
<evidence type="ECO:0000256" key="10">
    <source>
        <dbReference type="SAM" id="MobiDB-lite"/>
    </source>
</evidence>
<dbReference type="Proteomes" id="UP000502823">
    <property type="component" value="Unassembled WGS sequence"/>
</dbReference>
<dbReference type="SUPFAM" id="SSF50044">
    <property type="entry name" value="SH3-domain"/>
    <property type="match status" value="1"/>
</dbReference>
<evidence type="ECO:0000313" key="13">
    <source>
        <dbReference type="Proteomes" id="UP000502823"/>
    </source>
</evidence>
<gene>
    <name evidence="12" type="ORF">Cfor_10922</name>
</gene>
<reference evidence="13" key="1">
    <citation type="submission" date="2020-01" db="EMBL/GenBank/DDBJ databases">
        <title>Draft genome sequence of the Termite Coptotermes fromosanus.</title>
        <authorList>
            <person name="Itakura S."/>
            <person name="Yosikawa Y."/>
            <person name="Umezawa K."/>
        </authorList>
    </citation>
    <scope>NUCLEOTIDE SEQUENCE [LARGE SCALE GENOMIC DNA]</scope>
</reference>
<dbReference type="InterPro" id="IPR013078">
    <property type="entry name" value="His_Pase_superF_clade-1"/>
</dbReference>
<dbReference type="InterPro" id="IPR051710">
    <property type="entry name" value="Phosphatase_SH3-domain"/>
</dbReference>
<organism evidence="12 13">
    <name type="scientific">Coptotermes formosanus</name>
    <name type="common">Formosan subterranean termite</name>
    <dbReference type="NCBI Taxonomy" id="36987"/>
    <lineage>
        <taxon>Eukaryota</taxon>
        <taxon>Metazoa</taxon>
        <taxon>Ecdysozoa</taxon>
        <taxon>Arthropoda</taxon>
        <taxon>Hexapoda</taxon>
        <taxon>Insecta</taxon>
        <taxon>Pterygota</taxon>
        <taxon>Neoptera</taxon>
        <taxon>Polyneoptera</taxon>
        <taxon>Dictyoptera</taxon>
        <taxon>Blattodea</taxon>
        <taxon>Blattoidea</taxon>
        <taxon>Termitoidae</taxon>
        <taxon>Rhinotermitidae</taxon>
        <taxon>Coptotermes</taxon>
    </lineage>
</organism>
<dbReference type="PROSITE" id="PS50002">
    <property type="entry name" value="SH3"/>
    <property type="match status" value="1"/>
</dbReference>
<feature type="domain" description="SH3" evidence="11">
    <location>
        <begin position="53"/>
        <end position="118"/>
    </location>
</feature>
<dbReference type="Gene3D" id="3.40.50.1240">
    <property type="entry name" value="Phosphoglycerate mutase-like"/>
    <property type="match status" value="1"/>
</dbReference>
<evidence type="ECO:0000256" key="4">
    <source>
        <dbReference type="ARBA" id="ARBA00022490"/>
    </source>
</evidence>
<dbReference type="AlphaFoldDB" id="A0A6L2PZV1"/>
<dbReference type="GO" id="GO:0003993">
    <property type="term" value="F:acid phosphatase activity"/>
    <property type="evidence" value="ECO:0007669"/>
    <property type="project" value="UniProtKB-ARBA"/>
</dbReference>
<evidence type="ECO:0000256" key="1">
    <source>
        <dbReference type="ARBA" id="ARBA00004123"/>
    </source>
</evidence>
<dbReference type="GO" id="GO:0004721">
    <property type="term" value="F:phosphoprotein phosphatase activity"/>
    <property type="evidence" value="ECO:0007669"/>
    <property type="project" value="UniProtKB-KW"/>
</dbReference>
<dbReference type="InterPro" id="IPR036028">
    <property type="entry name" value="SH3-like_dom_sf"/>
</dbReference>
<keyword evidence="5" id="KW-0378">Hydrolase</keyword>
<evidence type="ECO:0000256" key="5">
    <source>
        <dbReference type="ARBA" id="ARBA00022801"/>
    </source>
</evidence>
<keyword evidence="3 9" id="KW-0728">SH3 domain</keyword>
<feature type="compositionally biased region" description="Polar residues" evidence="10">
    <location>
        <begin position="167"/>
        <end position="178"/>
    </location>
</feature>
<protein>
    <recommendedName>
        <fullName evidence="8">Protein UBASH3A homolog</fullName>
    </recommendedName>
</protein>
<dbReference type="SMART" id="SM00855">
    <property type="entry name" value="PGAM"/>
    <property type="match status" value="1"/>
</dbReference>
<dbReference type="CDD" id="cd07067">
    <property type="entry name" value="HP_PGM_like"/>
    <property type="match status" value="1"/>
</dbReference>
<sequence length="470" mass="52643">ITLEPHVKSLHLTLAYQFAPAQFTALKTLVEELDSSAPASWELRLYSRDTRVTSKQVHKVLYSRMPRESDELELRIGDYIFLSSDALSASPDGWVEGTSWLTGCSGYLPENYTERTAESDAWTLHRTVPLDKMGNSEDLEGGDSVVSLLRQLAASQNKQEGSIGDVLSSNRASDATSDSSEEKKPPSAVTEIRPQIQKVIIPEPIPGPRHIYIVRHGERVDFTFGTWIPYCFDETGKYIRKDLNMPKTVPTRMTGPQGFFKDCPLTNVGVLQATLTGEAMKEAGITIHHTFCSPSLRCIQTCTGILKGLGQVENQPIAIEPGLFEWLAGYPDSLPDWMSIKELQEAGYNIKPDYKPFIREEELHDRQESAEQFYMRSFYLAQSVIRSTADRGGNILLVGHAATLDACTRQLSGGAPRTSQAMTRITQKIPYCSMVCIQDVGDNKWELKDIPFPPVTHSENMRFDWKMLLT</sequence>
<dbReference type="FunFam" id="3.40.50.1240:FF:000032">
    <property type="entry name" value="Blast:Protein UBASH3A homolog"/>
    <property type="match status" value="1"/>
</dbReference>
<dbReference type="Pfam" id="PF00300">
    <property type="entry name" value="His_Phos_1"/>
    <property type="match status" value="1"/>
</dbReference>
<evidence type="ECO:0000256" key="7">
    <source>
        <dbReference type="ARBA" id="ARBA00023242"/>
    </source>
</evidence>
<dbReference type="GO" id="GO:0005829">
    <property type="term" value="C:cytosol"/>
    <property type="evidence" value="ECO:0007669"/>
    <property type="project" value="UniProtKB-SubCell"/>
</dbReference>
<keyword evidence="7" id="KW-0539">Nucleus</keyword>
<feature type="non-terminal residue" evidence="12">
    <location>
        <position position="1"/>
    </location>
</feature>
<evidence type="ECO:0000256" key="6">
    <source>
        <dbReference type="ARBA" id="ARBA00022912"/>
    </source>
</evidence>
<comment type="caution">
    <text evidence="12">The sequence shown here is derived from an EMBL/GenBank/DDBJ whole genome shotgun (WGS) entry which is preliminary data.</text>
</comment>
<evidence type="ECO:0000256" key="2">
    <source>
        <dbReference type="ARBA" id="ARBA00004514"/>
    </source>
</evidence>
<dbReference type="OrthoDB" id="414418at2759"/>
<dbReference type="CDD" id="cd11791">
    <property type="entry name" value="SH3_UBASH3"/>
    <property type="match status" value="1"/>
</dbReference>
<dbReference type="Gene3D" id="2.30.30.40">
    <property type="entry name" value="SH3 Domains"/>
    <property type="match status" value="1"/>
</dbReference>
<evidence type="ECO:0000256" key="9">
    <source>
        <dbReference type="PROSITE-ProRule" id="PRU00192"/>
    </source>
</evidence>
<dbReference type="FunCoup" id="A0A6L2PZV1">
    <property type="interactions" value="1110"/>
</dbReference>
<evidence type="ECO:0000259" key="11">
    <source>
        <dbReference type="PROSITE" id="PS50002"/>
    </source>
</evidence>
<keyword evidence="13" id="KW-1185">Reference proteome</keyword>
<keyword evidence="6" id="KW-0904">Protein phosphatase</keyword>
<dbReference type="Pfam" id="PF14604">
    <property type="entry name" value="SH3_9"/>
    <property type="match status" value="1"/>
</dbReference>
<dbReference type="PANTHER" id="PTHR16469:SF27">
    <property type="entry name" value="UBIQUITIN-ASSOCIATED AND SH3 DOMAIN-CONTAINING BA-RELATED"/>
    <property type="match status" value="1"/>
</dbReference>
<dbReference type="SMART" id="SM00326">
    <property type="entry name" value="SH3"/>
    <property type="match status" value="1"/>
</dbReference>
<dbReference type="FunFam" id="2.30.30.40:FF:000052">
    <property type="entry name" value="Ubiquitin-associated and SH3 domain-containing protein B"/>
    <property type="match status" value="1"/>
</dbReference>
<evidence type="ECO:0000313" key="12">
    <source>
        <dbReference type="EMBL" id="GFG38086.1"/>
    </source>
</evidence>
<dbReference type="InterPro" id="IPR001452">
    <property type="entry name" value="SH3_domain"/>
</dbReference>
<evidence type="ECO:0000256" key="8">
    <source>
        <dbReference type="ARBA" id="ARBA00083868"/>
    </source>
</evidence>
<dbReference type="PANTHER" id="PTHR16469">
    <property type="entry name" value="UBIQUITIN-ASSOCIATED AND SH3 DOMAIN-CONTAINING BA-RELATED"/>
    <property type="match status" value="1"/>
</dbReference>
<accession>A0A6L2PZV1</accession>
<evidence type="ECO:0000256" key="3">
    <source>
        <dbReference type="ARBA" id="ARBA00022443"/>
    </source>
</evidence>
<dbReference type="EMBL" id="BLKM01012978">
    <property type="protein sequence ID" value="GFG38086.1"/>
    <property type="molecule type" value="Genomic_DNA"/>
</dbReference>
<dbReference type="GO" id="GO:0005634">
    <property type="term" value="C:nucleus"/>
    <property type="evidence" value="ECO:0007669"/>
    <property type="project" value="UniProtKB-SubCell"/>
</dbReference>